<evidence type="ECO:0000313" key="1">
    <source>
        <dbReference type="EMBL" id="PKR85629.1"/>
    </source>
</evidence>
<evidence type="ECO:0000313" key="2">
    <source>
        <dbReference type="Proteomes" id="UP000233440"/>
    </source>
</evidence>
<sequence length="90" mass="10643">MNDILLFELEKNYSSHKIGTYEYNLKQFLSFLEDHTCSTELCYYQSPSLPVYLAPTRKRQTTATIHQSENFLFKIFHQILDTNGIEIPYT</sequence>
<accession>A0A2N3LM57</accession>
<dbReference type="AlphaFoldDB" id="A0A2N3LM57"/>
<keyword evidence="2" id="KW-1185">Reference proteome</keyword>
<name>A0A2N3LM57_9BACI</name>
<dbReference type="OrthoDB" id="9785687at2"/>
<dbReference type="Proteomes" id="UP000233440">
    <property type="component" value="Unassembled WGS sequence"/>
</dbReference>
<protein>
    <recommendedName>
        <fullName evidence="3">Core-binding (CB) domain-containing protein</fullName>
    </recommendedName>
</protein>
<reference evidence="1 2" key="1">
    <citation type="submission" date="2017-11" db="EMBL/GenBank/DDBJ databases">
        <title>Bacillus camelliae sp. nov., isolated from pu'er tea.</title>
        <authorList>
            <person name="Niu L."/>
        </authorList>
    </citation>
    <scope>NUCLEOTIDE SEQUENCE [LARGE SCALE GENOMIC DNA]</scope>
    <source>
        <strain evidence="1 2">7578-1</strain>
    </source>
</reference>
<comment type="caution">
    <text evidence="1">The sequence shown here is derived from an EMBL/GenBank/DDBJ whole genome shotgun (WGS) entry which is preliminary data.</text>
</comment>
<organism evidence="1 2">
    <name type="scientific">Heyndrickxia camelliae</name>
    <dbReference type="NCBI Taxonomy" id="1707093"/>
    <lineage>
        <taxon>Bacteria</taxon>
        <taxon>Bacillati</taxon>
        <taxon>Bacillota</taxon>
        <taxon>Bacilli</taxon>
        <taxon>Bacillales</taxon>
        <taxon>Bacillaceae</taxon>
        <taxon>Heyndrickxia</taxon>
    </lineage>
</organism>
<dbReference type="EMBL" id="PIQO01000004">
    <property type="protein sequence ID" value="PKR85629.1"/>
    <property type="molecule type" value="Genomic_DNA"/>
</dbReference>
<gene>
    <name evidence="1" type="ORF">CWO92_07925</name>
</gene>
<evidence type="ECO:0008006" key="3">
    <source>
        <dbReference type="Google" id="ProtNLM"/>
    </source>
</evidence>
<proteinExistence type="predicted"/>